<name>A0A328AEV2_9CAUL</name>
<keyword evidence="2" id="KW-1185">Reference proteome</keyword>
<evidence type="ECO:0000313" key="1">
    <source>
        <dbReference type="EMBL" id="RAK53037.1"/>
    </source>
</evidence>
<proteinExistence type="predicted"/>
<reference evidence="2" key="1">
    <citation type="submission" date="2018-05" db="EMBL/GenBank/DDBJ databases">
        <authorList>
            <person name="Li X."/>
        </authorList>
    </citation>
    <scope>NUCLEOTIDE SEQUENCE [LARGE SCALE GENOMIC DNA]</scope>
    <source>
        <strain evidence="2">LX32</strain>
    </source>
</reference>
<protein>
    <submittedName>
        <fullName evidence="1">Methionine biosynthesis protein MetW</fullName>
    </submittedName>
</protein>
<dbReference type="OrthoDB" id="9792690at2"/>
<dbReference type="RefSeq" id="WP_111526790.1">
    <property type="nucleotide sequence ID" value="NZ_JBHRSG010000001.1"/>
</dbReference>
<comment type="caution">
    <text evidence="1">The sequence shown here is derived from an EMBL/GenBank/DDBJ whole genome shotgun (WGS) entry which is preliminary data.</text>
</comment>
<dbReference type="NCBIfam" id="TIGR02081">
    <property type="entry name" value="metW"/>
    <property type="match status" value="1"/>
</dbReference>
<accession>A0A328AEV2</accession>
<dbReference type="InterPro" id="IPR029063">
    <property type="entry name" value="SAM-dependent_MTases_sf"/>
</dbReference>
<dbReference type="CDD" id="cd02440">
    <property type="entry name" value="AdoMet_MTases"/>
    <property type="match status" value="1"/>
</dbReference>
<sequence length="202" mass="22481">MSAVREDFREILRLVKPGARVLDVGCEDGELLELLTRERGVDGQGLELDTENVAACLAKGLAVVQGDGDRDLDYFPTRAFDYAILSKTLQQMREPRHVLSELLRIADQAIVSVPNFGHWRMRVSLMTRGRMPETRALPDPWWATANIHLCTLKDFTDLCGDLALRIDACAALSGGKPARPMNPHGVLENWRAETAIFLLSKA</sequence>
<dbReference type="InterPro" id="IPR010743">
    <property type="entry name" value="Methionine_synth_MetW"/>
</dbReference>
<dbReference type="Proteomes" id="UP000249254">
    <property type="component" value="Unassembled WGS sequence"/>
</dbReference>
<dbReference type="AlphaFoldDB" id="A0A328AEV2"/>
<dbReference type="Pfam" id="PF07021">
    <property type="entry name" value="MetW"/>
    <property type="match status" value="1"/>
</dbReference>
<dbReference type="Gene3D" id="3.40.50.150">
    <property type="entry name" value="Vaccinia Virus protein VP39"/>
    <property type="match status" value="1"/>
</dbReference>
<dbReference type="EMBL" id="QFYQ01000001">
    <property type="protein sequence ID" value="RAK53037.1"/>
    <property type="molecule type" value="Genomic_DNA"/>
</dbReference>
<organism evidence="1 2">
    <name type="scientific">Phenylobacterium soli</name>
    <dbReference type="NCBI Taxonomy" id="2170551"/>
    <lineage>
        <taxon>Bacteria</taxon>
        <taxon>Pseudomonadati</taxon>
        <taxon>Pseudomonadota</taxon>
        <taxon>Alphaproteobacteria</taxon>
        <taxon>Caulobacterales</taxon>
        <taxon>Caulobacteraceae</taxon>
        <taxon>Phenylobacterium</taxon>
    </lineage>
</organism>
<evidence type="ECO:0000313" key="2">
    <source>
        <dbReference type="Proteomes" id="UP000249254"/>
    </source>
</evidence>
<dbReference type="SUPFAM" id="SSF53335">
    <property type="entry name" value="S-adenosyl-L-methionine-dependent methyltransferases"/>
    <property type="match status" value="1"/>
</dbReference>
<gene>
    <name evidence="1" type="primary">metW</name>
    <name evidence="1" type="ORF">DJ017_00065</name>
</gene>